<keyword evidence="9" id="KW-0175">Coiled coil</keyword>
<evidence type="ECO:0000256" key="4">
    <source>
        <dbReference type="ARBA" id="ARBA00022723"/>
    </source>
</evidence>
<name>A0ABR4E8C0_9PEZI</name>
<sequence>MDTIDTTEQALLERLESRRQQLNEAEEGLREAEAGLELYRRDREIERQVALDHELALTLQETENQEQRLRNNDDDDDDDDDDDEDSLSEPDDGITGQRTCVTCLDDLSDHDAHRGPCGHDWCQTCIVNRFEMAAKSTHLFPAQCCDEPILPDNHELIAPETWARYFEKKTQVETPNPTFCSKRDCSKFIPLQDINEGQARCICGQITCTGCKAEWHTGECVVDPETEQVLRLAREQQWQRCFHCREMVVRQDGCNEIECRNCHSKFCYACGKEWKTCPCPQFGRAEPADQPPADQPPASPLRVFATPTRTRAESLRALTRLAATAQEVLETVDPVEVDNTDVPVEETLSLRRWVPTHLRPRGPVESVESVEPVGPKGLTGRASPTNSGCQAHSWRRIRGGGTCQSCNTVMPNFLFQCSACHHTSCLRCR</sequence>
<dbReference type="Proteomes" id="UP001600888">
    <property type="component" value="Unassembled WGS sequence"/>
</dbReference>
<protein>
    <recommendedName>
        <fullName evidence="2">RBR-type E3 ubiquitin transferase</fullName>
        <ecNumber evidence="2">2.3.2.31</ecNumber>
    </recommendedName>
</protein>
<dbReference type="InterPro" id="IPR031127">
    <property type="entry name" value="E3_UB_ligase_RBR"/>
</dbReference>
<dbReference type="InterPro" id="IPR013083">
    <property type="entry name" value="Znf_RING/FYVE/PHD"/>
</dbReference>
<dbReference type="InterPro" id="IPR002867">
    <property type="entry name" value="IBR_dom"/>
</dbReference>
<feature type="compositionally biased region" description="Low complexity" evidence="10">
    <location>
        <begin position="363"/>
        <end position="375"/>
    </location>
</feature>
<dbReference type="PROSITE" id="PS51873">
    <property type="entry name" value="TRIAD"/>
    <property type="match status" value="1"/>
</dbReference>
<evidence type="ECO:0000313" key="13">
    <source>
        <dbReference type="Proteomes" id="UP001600888"/>
    </source>
</evidence>
<reference evidence="12 13" key="1">
    <citation type="submission" date="2024-03" db="EMBL/GenBank/DDBJ databases">
        <title>A high-quality draft genome sequence of Diaporthe vaccinii, a causative agent of upright dieback and viscid rot disease in cranberry plants.</title>
        <authorList>
            <person name="Sarrasin M."/>
            <person name="Lang B.F."/>
            <person name="Burger G."/>
        </authorList>
    </citation>
    <scope>NUCLEOTIDE SEQUENCE [LARGE SCALE GENOMIC DNA]</scope>
    <source>
        <strain evidence="12 13">IS7</strain>
    </source>
</reference>
<evidence type="ECO:0000259" key="11">
    <source>
        <dbReference type="PROSITE" id="PS51873"/>
    </source>
</evidence>
<keyword evidence="3" id="KW-0808">Transferase</keyword>
<evidence type="ECO:0000256" key="6">
    <source>
        <dbReference type="ARBA" id="ARBA00022771"/>
    </source>
</evidence>
<dbReference type="Gene3D" id="3.30.40.10">
    <property type="entry name" value="Zinc/RING finger domain, C3HC4 (zinc finger)"/>
    <property type="match status" value="1"/>
</dbReference>
<dbReference type="InterPro" id="IPR044066">
    <property type="entry name" value="TRIAD_supradom"/>
</dbReference>
<dbReference type="CDD" id="cd20335">
    <property type="entry name" value="BRcat_RBR"/>
    <property type="match status" value="1"/>
</dbReference>
<dbReference type="Pfam" id="PF01485">
    <property type="entry name" value="IBR"/>
    <property type="match status" value="1"/>
</dbReference>
<dbReference type="EC" id="2.3.2.31" evidence="2"/>
<evidence type="ECO:0000256" key="10">
    <source>
        <dbReference type="SAM" id="MobiDB-lite"/>
    </source>
</evidence>
<evidence type="ECO:0000256" key="1">
    <source>
        <dbReference type="ARBA" id="ARBA00001798"/>
    </source>
</evidence>
<evidence type="ECO:0000313" key="12">
    <source>
        <dbReference type="EMBL" id="KAL2278689.1"/>
    </source>
</evidence>
<proteinExistence type="predicted"/>
<dbReference type="SUPFAM" id="SSF57850">
    <property type="entry name" value="RING/U-box"/>
    <property type="match status" value="2"/>
</dbReference>
<evidence type="ECO:0000256" key="3">
    <source>
        <dbReference type="ARBA" id="ARBA00022679"/>
    </source>
</evidence>
<evidence type="ECO:0000256" key="9">
    <source>
        <dbReference type="SAM" id="Coils"/>
    </source>
</evidence>
<keyword evidence="7" id="KW-0833">Ubl conjugation pathway</keyword>
<organism evidence="12 13">
    <name type="scientific">Diaporthe vaccinii</name>
    <dbReference type="NCBI Taxonomy" id="105482"/>
    <lineage>
        <taxon>Eukaryota</taxon>
        <taxon>Fungi</taxon>
        <taxon>Dikarya</taxon>
        <taxon>Ascomycota</taxon>
        <taxon>Pezizomycotina</taxon>
        <taxon>Sordariomycetes</taxon>
        <taxon>Sordariomycetidae</taxon>
        <taxon>Diaporthales</taxon>
        <taxon>Diaporthaceae</taxon>
        <taxon>Diaporthe</taxon>
        <taxon>Diaporthe eres species complex</taxon>
    </lineage>
</organism>
<keyword evidence="4" id="KW-0479">Metal-binding</keyword>
<feature type="coiled-coil region" evidence="9">
    <location>
        <begin position="8"/>
        <end position="42"/>
    </location>
</feature>
<comment type="catalytic activity">
    <reaction evidence="1">
        <text>[E2 ubiquitin-conjugating enzyme]-S-ubiquitinyl-L-cysteine + [acceptor protein]-L-lysine = [E2 ubiquitin-conjugating enzyme]-L-cysteine + [acceptor protein]-N(6)-ubiquitinyl-L-lysine.</text>
        <dbReference type="EC" id="2.3.2.31"/>
    </reaction>
</comment>
<evidence type="ECO:0000256" key="7">
    <source>
        <dbReference type="ARBA" id="ARBA00022786"/>
    </source>
</evidence>
<keyword evidence="6" id="KW-0863">Zinc-finger</keyword>
<keyword evidence="8" id="KW-0862">Zinc</keyword>
<evidence type="ECO:0000256" key="2">
    <source>
        <dbReference type="ARBA" id="ARBA00012251"/>
    </source>
</evidence>
<gene>
    <name evidence="12" type="ORF">FJTKL_14248</name>
</gene>
<dbReference type="Gene3D" id="1.20.120.1750">
    <property type="match status" value="1"/>
</dbReference>
<feature type="region of interest" description="Disordered" evidence="10">
    <location>
        <begin position="59"/>
        <end position="93"/>
    </location>
</feature>
<feature type="compositionally biased region" description="Acidic residues" evidence="10">
    <location>
        <begin position="73"/>
        <end position="92"/>
    </location>
</feature>
<evidence type="ECO:0000256" key="5">
    <source>
        <dbReference type="ARBA" id="ARBA00022737"/>
    </source>
</evidence>
<dbReference type="SMART" id="SM00647">
    <property type="entry name" value="IBR"/>
    <property type="match status" value="1"/>
</dbReference>
<comment type="caution">
    <text evidence="12">The sequence shown here is derived from an EMBL/GenBank/DDBJ whole genome shotgun (WGS) entry which is preliminary data.</text>
</comment>
<keyword evidence="5" id="KW-0677">Repeat</keyword>
<dbReference type="EMBL" id="JBAWTH010000084">
    <property type="protein sequence ID" value="KAL2278689.1"/>
    <property type="molecule type" value="Genomic_DNA"/>
</dbReference>
<evidence type="ECO:0000256" key="8">
    <source>
        <dbReference type="ARBA" id="ARBA00022833"/>
    </source>
</evidence>
<dbReference type="PANTHER" id="PTHR11685">
    <property type="entry name" value="RBR FAMILY RING FINGER AND IBR DOMAIN-CONTAINING"/>
    <property type="match status" value="1"/>
</dbReference>
<feature type="region of interest" description="Disordered" evidence="10">
    <location>
        <begin position="362"/>
        <end position="391"/>
    </location>
</feature>
<keyword evidence="13" id="KW-1185">Reference proteome</keyword>
<feature type="domain" description="RING-type" evidence="11">
    <location>
        <begin position="96"/>
        <end position="283"/>
    </location>
</feature>
<accession>A0ABR4E8C0</accession>